<dbReference type="PANTHER" id="PTHR30632:SF11">
    <property type="entry name" value="BLR4797 PROTEIN"/>
    <property type="match status" value="1"/>
</dbReference>
<dbReference type="AlphaFoldDB" id="A0A225SVX5"/>
<keyword evidence="1" id="KW-0732">Signal</keyword>
<dbReference type="EMBL" id="NJGV01000014">
    <property type="protein sequence ID" value="OWY33712.1"/>
    <property type="molecule type" value="Genomic_DNA"/>
</dbReference>
<feature type="signal peptide" evidence="1">
    <location>
        <begin position="1"/>
        <end position="34"/>
    </location>
</feature>
<evidence type="ECO:0000256" key="1">
    <source>
        <dbReference type="SAM" id="SignalP"/>
    </source>
</evidence>
<dbReference type="Pfam" id="PF13531">
    <property type="entry name" value="SBP_bac_11"/>
    <property type="match status" value="1"/>
</dbReference>
<dbReference type="InterPro" id="IPR050682">
    <property type="entry name" value="ModA/WtpA"/>
</dbReference>
<name>A0A225SVX5_9BURK</name>
<protein>
    <submittedName>
        <fullName evidence="2">ABC transporter substrate-binding protein</fullName>
    </submittedName>
</protein>
<feature type="chain" id="PRO_5012940229" evidence="1">
    <location>
        <begin position="35"/>
        <end position="268"/>
    </location>
</feature>
<dbReference type="SUPFAM" id="SSF53850">
    <property type="entry name" value="Periplasmic binding protein-like II"/>
    <property type="match status" value="1"/>
</dbReference>
<organism evidence="2 3">
    <name type="scientific">Herbaspirillum aquaticum</name>
    <dbReference type="NCBI Taxonomy" id="568783"/>
    <lineage>
        <taxon>Bacteria</taxon>
        <taxon>Pseudomonadati</taxon>
        <taxon>Pseudomonadota</taxon>
        <taxon>Betaproteobacteria</taxon>
        <taxon>Burkholderiales</taxon>
        <taxon>Oxalobacteraceae</taxon>
        <taxon>Herbaspirillum</taxon>
    </lineage>
</organism>
<sequence>MIRSAPTARTLRTSLFQRSVLALALGAMSSLAAAADLHVVSSGGFAAAYKALAPVFEQKTGHKLISGWGPSMGETPQAIPNRIKRGEQIDVVIMVGDSLDKLVAEGKVSKSEHKLLALSRIGLAVKAGAPKPDISTIDAFKRTLLTAHSVVYSDSASGVFLSTKLFKRLGIDQQMAYKGRMIPAEPVGEVIARGEAEVGLQQISELKPVKGIDIIGPIPESAQQLTPFSAGVVVGTHEPEAAKQLLDFLSSPEAEAAIKASGLDPARR</sequence>
<evidence type="ECO:0000313" key="2">
    <source>
        <dbReference type="EMBL" id="OWY33712.1"/>
    </source>
</evidence>
<keyword evidence="3" id="KW-1185">Reference proteome</keyword>
<gene>
    <name evidence="2" type="ORF">CEJ45_15185</name>
</gene>
<proteinExistence type="predicted"/>
<dbReference type="RefSeq" id="WP_088755920.1">
    <property type="nucleotide sequence ID" value="NZ_NJGV01000014.1"/>
</dbReference>
<accession>A0A225SVX5</accession>
<dbReference type="PANTHER" id="PTHR30632">
    <property type="entry name" value="MOLYBDATE-BINDING PERIPLASMIC PROTEIN"/>
    <property type="match status" value="1"/>
</dbReference>
<dbReference type="GO" id="GO:0030973">
    <property type="term" value="F:molybdate ion binding"/>
    <property type="evidence" value="ECO:0007669"/>
    <property type="project" value="TreeGrafter"/>
</dbReference>
<dbReference type="Proteomes" id="UP000214747">
    <property type="component" value="Unassembled WGS sequence"/>
</dbReference>
<evidence type="ECO:0000313" key="3">
    <source>
        <dbReference type="Proteomes" id="UP000214747"/>
    </source>
</evidence>
<reference evidence="2 3" key="1">
    <citation type="journal article" date="2010" name="Int. J. Syst. Evol. Microbiol.">
        <title>Reclassification of Herbaspirillum putei as a later heterotypic synonym of Herbaspirillum huttiense, with the description of H. huttiense subsp. huttiense subsp. nov. and H. huttiense subsp. putei subsp. nov., comb. nov., and description of Herbaspirillum aquaticum sp. nov.</title>
        <authorList>
            <person name="Dobritsa A.P."/>
            <person name="Reddy M.C."/>
            <person name="Samadpour M."/>
        </authorList>
    </citation>
    <scope>NUCLEOTIDE SEQUENCE [LARGE SCALE GENOMIC DNA]</scope>
    <source>
        <strain evidence="2 3">IEH 4430</strain>
    </source>
</reference>
<dbReference type="Gene3D" id="3.40.190.10">
    <property type="entry name" value="Periplasmic binding protein-like II"/>
    <property type="match status" value="2"/>
</dbReference>
<dbReference type="GO" id="GO:0015689">
    <property type="term" value="P:molybdate ion transport"/>
    <property type="evidence" value="ECO:0007669"/>
    <property type="project" value="TreeGrafter"/>
</dbReference>
<comment type="caution">
    <text evidence="2">The sequence shown here is derived from an EMBL/GenBank/DDBJ whole genome shotgun (WGS) entry which is preliminary data.</text>
</comment>